<feature type="compositionally biased region" description="Basic and acidic residues" evidence="2">
    <location>
        <begin position="140"/>
        <end position="158"/>
    </location>
</feature>
<evidence type="ECO:0000259" key="4">
    <source>
        <dbReference type="Pfam" id="PF25597"/>
    </source>
</evidence>
<accession>A0A803M5B1</accession>
<evidence type="ECO:0000259" key="3">
    <source>
        <dbReference type="Pfam" id="PF22936"/>
    </source>
</evidence>
<reference evidence="5" key="2">
    <citation type="submission" date="2021-03" db="UniProtKB">
        <authorList>
            <consortium name="EnsemblPlants"/>
        </authorList>
    </citation>
    <scope>IDENTIFICATION</scope>
</reference>
<keyword evidence="6" id="KW-1185">Reference proteome</keyword>
<evidence type="ECO:0000313" key="5">
    <source>
        <dbReference type="EnsemblPlants" id="AUR62023634-RA:cds"/>
    </source>
</evidence>
<sequence length="572" mass="63865">MENGTQLTLLTPLLQPKWLNPNNRVSETGNLFQIKNLTNSVGRTIQFTRQKQPIFRPLPLPYSSFAFWKSMAFPHRWMAAAKVLATQTGGKAHLSSATTSGKEPPDKGVAKRGIMATSSATQLPPQTILTDFKNSPISGHGDKGSTNVEEREKGRTETRGGVFDSTKCFYREAGECLTLPSHKYPKPAPKLIDPPMTREPNSHLTRNSTAQITLFSSQSKEKIGLLCTKTPSPWIFDCGATDTITYDPSDISSPTHTNRTHIQTANGECVDVTQAGTVVISSSMHLKNCLLVPSLSHKLLSDAQTEAVIGRGTERGGLYYVDETTQHGKAMLTHGSPEHQLWTWHRRSLFIPGLRPAIATATYLTNRLPTKALDYQTPMDTLSSHVSIPYSHSLPPRVFGCVVYVHLPKRDRNKLEPRAVKCVFVGYGINQKGYRCFDPLHNRMYTTMDCDFFEHSYFYPQLSPQGETVVDDLSWLTYPVTMEEDPKEQVGQTTDVVPETIVSPIPSTPVLSDEHPNPKVILESRDILESHDIDNVTIDDPIPSDERPDRYELPPRSTRGVPPKRYDPKFEA</sequence>
<dbReference type="GO" id="GO:0008233">
    <property type="term" value="F:peptidase activity"/>
    <property type="evidence" value="ECO:0007669"/>
    <property type="project" value="UniProtKB-KW"/>
</dbReference>
<protein>
    <recommendedName>
        <fullName evidence="7">Retrovirus-related Pol polyprotein from transposon TNT 1-94</fullName>
    </recommendedName>
</protein>
<name>A0A803M5B1_CHEQI</name>
<dbReference type="AlphaFoldDB" id="A0A803M5B1"/>
<keyword evidence="1" id="KW-0645">Protease</keyword>
<dbReference type="Proteomes" id="UP000596660">
    <property type="component" value="Unplaced"/>
</dbReference>
<feature type="domain" description="Retroviral polymerase SH3-like" evidence="4">
    <location>
        <begin position="401"/>
        <end position="461"/>
    </location>
</feature>
<evidence type="ECO:0000256" key="1">
    <source>
        <dbReference type="ARBA" id="ARBA00022670"/>
    </source>
</evidence>
<dbReference type="InterPro" id="IPR054722">
    <property type="entry name" value="PolX-like_BBD"/>
</dbReference>
<evidence type="ECO:0000313" key="6">
    <source>
        <dbReference type="Proteomes" id="UP000596660"/>
    </source>
</evidence>
<feature type="domain" description="Retrovirus-related Pol polyprotein from transposon TNT 1-94-like beta-barrel" evidence="3">
    <location>
        <begin position="234"/>
        <end position="304"/>
    </location>
</feature>
<keyword evidence="1" id="KW-0378">Hydrolase</keyword>
<dbReference type="GO" id="GO:0006508">
    <property type="term" value="P:proteolysis"/>
    <property type="evidence" value="ECO:0007669"/>
    <property type="project" value="UniProtKB-KW"/>
</dbReference>
<dbReference type="Gramene" id="AUR62023634-RA">
    <property type="protein sequence ID" value="AUR62023634-RA:cds"/>
    <property type="gene ID" value="AUR62023634"/>
</dbReference>
<evidence type="ECO:0008006" key="7">
    <source>
        <dbReference type="Google" id="ProtNLM"/>
    </source>
</evidence>
<feature type="region of interest" description="Disordered" evidence="2">
    <location>
        <begin position="129"/>
        <end position="159"/>
    </location>
</feature>
<dbReference type="Pfam" id="PF25597">
    <property type="entry name" value="SH3_retrovirus"/>
    <property type="match status" value="1"/>
</dbReference>
<dbReference type="Pfam" id="PF22936">
    <property type="entry name" value="Pol_BBD"/>
    <property type="match status" value="1"/>
</dbReference>
<dbReference type="EnsemblPlants" id="AUR62023634-RA">
    <property type="protein sequence ID" value="AUR62023634-RA:cds"/>
    <property type="gene ID" value="AUR62023634"/>
</dbReference>
<feature type="compositionally biased region" description="Basic and acidic residues" evidence="2">
    <location>
        <begin position="544"/>
        <end position="553"/>
    </location>
</feature>
<evidence type="ECO:0000256" key="2">
    <source>
        <dbReference type="SAM" id="MobiDB-lite"/>
    </source>
</evidence>
<dbReference type="InterPro" id="IPR039537">
    <property type="entry name" value="Retrotran_Ty1/copia-like"/>
</dbReference>
<feature type="region of interest" description="Disordered" evidence="2">
    <location>
        <begin position="532"/>
        <end position="572"/>
    </location>
</feature>
<reference evidence="5" key="1">
    <citation type="journal article" date="2017" name="Nature">
        <title>The genome of Chenopodium quinoa.</title>
        <authorList>
            <person name="Jarvis D.E."/>
            <person name="Ho Y.S."/>
            <person name="Lightfoot D.J."/>
            <person name="Schmoeckel S.M."/>
            <person name="Li B."/>
            <person name="Borm T.J.A."/>
            <person name="Ohyanagi H."/>
            <person name="Mineta K."/>
            <person name="Michell C.T."/>
            <person name="Saber N."/>
            <person name="Kharbatia N.M."/>
            <person name="Rupper R.R."/>
            <person name="Sharp A.R."/>
            <person name="Dally N."/>
            <person name="Boughton B.A."/>
            <person name="Woo Y.H."/>
            <person name="Gao G."/>
            <person name="Schijlen E.G.W.M."/>
            <person name="Guo X."/>
            <person name="Momin A.A."/>
            <person name="Negrao S."/>
            <person name="Al-Babili S."/>
            <person name="Gehring C."/>
            <person name="Roessner U."/>
            <person name="Jung C."/>
            <person name="Murphy K."/>
            <person name="Arold S.T."/>
            <person name="Gojobori T."/>
            <person name="van der Linden C.G."/>
            <person name="van Loo E.N."/>
            <person name="Jellen E.N."/>
            <person name="Maughan P.J."/>
            <person name="Tester M."/>
        </authorList>
    </citation>
    <scope>NUCLEOTIDE SEQUENCE [LARGE SCALE GENOMIC DNA]</scope>
    <source>
        <strain evidence="5">cv. PI 614886</strain>
    </source>
</reference>
<dbReference type="PANTHER" id="PTHR42648:SF22">
    <property type="entry name" value="REVERSE TRANSCRIPTASE TY1_COPIA-TYPE DOMAIN-CONTAINING PROTEIN"/>
    <property type="match status" value="1"/>
</dbReference>
<organism evidence="5 6">
    <name type="scientific">Chenopodium quinoa</name>
    <name type="common">Quinoa</name>
    <dbReference type="NCBI Taxonomy" id="63459"/>
    <lineage>
        <taxon>Eukaryota</taxon>
        <taxon>Viridiplantae</taxon>
        <taxon>Streptophyta</taxon>
        <taxon>Embryophyta</taxon>
        <taxon>Tracheophyta</taxon>
        <taxon>Spermatophyta</taxon>
        <taxon>Magnoliopsida</taxon>
        <taxon>eudicotyledons</taxon>
        <taxon>Gunneridae</taxon>
        <taxon>Pentapetalae</taxon>
        <taxon>Caryophyllales</taxon>
        <taxon>Chenopodiaceae</taxon>
        <taxon>Chenopodioideae</taxon>
        <taxon>Atripliceae</taxon>
        <taxon>Chenopodium</taxon>
    </lineage>
</organism>
<dbReference type="InterPro" id="IPR057670">
    <property type="entry name" value="SH3_retrovirus"/>
</dbReference>
<dbReference type="PANTHER" id="PTHR42648">
    <property type="entry name" value="TRANSPOSASE, PUTATIVE-RELATED"/>
    <property type="match status" value="1"/>
</dbReference>
<proteinExistence type="predicted"/>